<organism evidence="2 3">
    <name type="scientific">Algoriphagus iocasae</name>
    <dbReference type="NCBI Taxonomy" id="1836499"/>
    <lineage>
        <taxon>Bacteria</taxon>
        <taxon>Pseudomonadati</taxon>
        <taxon>Bacteroidota</taxon>
        <taxon>Cytophagia</taxon>
        <taxon>Cytophagales</taxon>
        <taxon>Cyclobacteriaceae</taxon>
        <taxon>Algoriphagus</taxon>
    </lineage>
</organism>
<name>A0A841MR67_9BACT</name>
<evidence type="ECO:0000313" key="2">
    <source>
        <dbReference type="EMBL" id="MBB6327174.1"/>
    </source>
</evidence>
<keyword evidence="1" id="KW-0732">Signal</keyword>
<dbReference type="AlphaFoldDB" id="A0A841MR67"/>
<evidence type="ECO:0000313" key="3">
    <source>
        <dbReference type="Proteomes" id="UP000588604"/>
    </source>
</evidence>
<protein>
    <recommendedName>
        <fullName evidence="4">Lipoprotein</fullName>
    </recommendedName>
</protein>
<dbReference type="Proteomes" id="UP000588604">
    <property type="component" value="Unassembled WGS sequence"/>
</dbReference>
<gene>
    <name evidence="2" type="ORF">FHS59_002802</name>
</gene>
<proteinExistence type="predicted"/>
<evidence type="ECO:0008006" key="4">
    <source>
        <dbReference type="Google" id="ProtNLM"/>
    </source>
</evidence>
<reference evidence="2 3" key="1">
    <citation type="submission" date="2020-08" db="EMBL/GenBank/DDBJ databases">
        <title>Genomic Encyclopedia of Type Strains, Phase IV (KMG-IV): sequencing the most valuable type-strain genomes for metagenomic binning, comparative biology and taxonomic classification.</title>
        <authorList>
            <person name="Goeker M."/>
        </authorList>
    </citation>
    <scope>NUCLEOTIDE SEQUENCE [LARGE SCALE GENOMIC DNA]</scope>
    <source>
        <strain evidence="2 3">DSM 102044</strain>
    </source>
</reference>
<dbReference type="RefSeq" id="WP_184495878.1">
    <property type="nucleotide sequence ID" value="NZ_JACIJO010000002.1"/>
</dbReference>
<accession>A0A841MR67</accession>
<evidence type="ECO:0000256" key="1">
    <source>
        <dbReference type="SAM" id="SignalP"/>
    </source>
</evidence>
<keyword evidence="3" id="KW-1185">Reference proteome</keyword>
<dbReference type="EMBL" id="JACIJO010000002">
    <property type="protein sequence ID" value="MBB6327174.1"/>
    <property type="molecule type" value="Genomic_DNA"/>
</dbReference>
<comment type="caution">
    <text evidence="2">The sequence shown here is derived from an EMBL/GenBank/DDBJ whole genome shotgun (WGS) entry which is preliminary data.</text>
</comment>
<sequence>MKTKRHTLLNQWCIIRIFIPLLFLFNTACQGESPCTDYQLETPVEVDFKSTINFCSEPVSITFSKLIGDSRCPENVQCIWQGLVELEVILAVNGTEEKFTLSSYPPFNGIPSEVEFKGYLFKLMDVTPYPNTTKSYSEKDYTVILEVEKTEE</sequence>
<feature type="chain" id="PRO_5032835400" description="Lipoprotein" evidence="1">
    <location>
        <begin position="29"/>
        <end position="152"/>
    </location>
</feature>
<feature type="signal peptide" evidence="1">
    <location>
        <begin position="1"/>
        <end position="28"/>
    </location>
</feature>